<dbReference type="EMBL" id="VHJK01000001">
    <property type="protein sequence ID" value="TRD12497.1"/>
    <property type="molecule type" value="Genomic_DNA"/>
</dbReference>
<dbReference type="SUPFAM" id="SSF52141">
    <property type="entry name" value="Uracil-DNA glycosylase-like"/>
    <property type="match status" value="1"/>
</dbReference>
<gene>
    <name evidence="2" type="ORF">FGU71_11910</name>
</gene>
<evidence type="ECO:0000313" key="3">
    <source>
        <dbReference type="Proteomes" id="UP000316343"/>
    </source>
</evidence>
<evidence type="ECO:0000256" key="1">
    <source>
        <dbReference type="SAM" id="MobiDB-lite"/>
    </source>
</evidence>
<feature type="compositionally biased region" description="Basic and acidic residues" evidence="1">
    <location>
        <begin position="43"/>
        <end position="54"/>
    </location>
</feature>
<evidence type="ECO:0000313" key="2">
    <source>
        <dbReference type="EMBL" id="TRD12497.1"/>
    </source>
</evidence>
<organism evidence="2 3">
    <name type="scientific">Erythrobacter insulae</name>
    <dbReference type="NCBI Taxonomy" id="2584124"/>
    <lineage>
        <taxon>Bacteria</taxon>
        <taxon>Pseudomonadati</taxon>
        <taxon>Pseudomonadota</taxon>
        <taxon>Alphaproteobacteria</taxon>
        <taxon>Sphingomonadales</taxon>
        <taxon>Erythrobacteraceae</taxon>
        <taxon>Erythrobacter/Porphyrobacter group</taxon>
        <taxon>Erythrobacter</taxon>
    </lineage>
</organism>
<keyword evidence="3" id="KW-1185">Reference proteome</keyword>
<dbReference type="AlphaFoldDB" id="A0A547PEE1"/>
<accession>A0A547PEE1</accession>
<proteinExistence type="predicted"/>
<protein>
    <recommendedName>
        <fullName evidence="4">Uracil-DNA glycosylase</fullName>
    </recommendedName>
</protein>
<feature type="region of interest" description="Disordered" evidence="1">
    <location>
        <begin position="36"/>
        <end position="71"/>
    </location>
</feature>
<reference evidence="2 3" key="1">
    <citation type="submission" date="2019-06" db="EMBL/GenBank/DDBJ databases">
        <title>Erythrobacter insulae sp. nov., isolated from a tidal flat.</title>
        <authorList>
            <person name="Yoon J.-H."/>
        </authorList>
    </citation>
    <scope>NUCLEOTIDE SEQUENCE [LARGE SCALE GENOMIC DNA]</scope>
    <source>
        <strain evidence="2 3">JBTF-M21</strain>
    </source>
</reference>
<dbReference type="Gene3D" id="3.40.470.10">
    <property type="entry name" value="Uracil-DNA glycosylase-like domain"/>
    <property type="match status" value="1"/>
</dbReference>
<name>A0A547PEE1_9SPHN</name>
<dbReference type="RefSeq" id="WP_142788769.1">
    <property type="nucleotide sequence ID" value="NZ_VHJK01000001.1"/>
</dbReference>
<dbReference type="Proteomes" id="UP000316343">
    <property type="component" value="Unassembled WGS sequence"/>
</dbReference>
<comment type="caution">
    <text evidence="2">The sequence shown here is derived from an EMBL/GenBank/DDBJ whole genome shotgun (WGS) entry which is preliminary data.</text>
</comment>
<dbReference type="InterPro" id="IPR036895">
    <property type="entry name" value="Uracil-DNA_glycosylase-like_sf"/>
</dbReference>
<sequence>MNAHTTPSARDLAATIEWWSNAGVDMDFTDDATAWLTDEEVIEPARKPDQRQDGDNPANAEQNPENKQIAAPSVQRVDLLGDSPPASLEQFHTFWMEAPGLDGIGTKGRILPRGKPQCDLMVLVCDPEESDRDTLLSGDQGKLLSNMLAAMGYAEDDTYIASALPRHTPMADTTAIATGGMDEVTALHIRLVAPKRLIALGTSILPFLGHDRSQEFTSLREINHRSVNTPLLSSEGLDAMMSMPRLKARFWRRWIEWSAGK</sequence>
<evidence type="ECO:0008006" key="4">
    <source>
        <dbReference type="Google" id="ProtNLM"/>
    </source>
</evidence>
<dbReference type="OrthoDB" id="5290748at2"/>